<dbReference type="SUPFAM" id="SSF54791">
    <property type="entry name" value="Eukaryotic type KH-domain (KH-domain type I)"/>
    <property type="match status" value="1"/>
</dbReference>
<dbReference type="SMART" id="SM00322">
    <property type="entry name" value="KH"/>
    <property type="match status" value="1"/>
</dbReference>
<dbReference type="InterPro" id="IPR004087">
    <property type="entry name" value="KH_dom"/>
</dbReference>
<name>A0AAD6AG77_9TELE</name>
<dbReference type="GO" id="GO:0032040">
    <property type="term" value="C:small-subunit processome"/>
    <property type="evidence" value="ECO:0007669"/>
    <property type="project" value="TreeGrafter"/>
</dbReference>
<dbReference type="Pfam" id="PF21800">
    <property type="entry name" value="KH_KRR1_2nd"/>
    <property type="match status" value="1"/>
</dbReference>
<evidence type="ECO:0000256" key="11">
    <source>
        <dbReference type="ARBA" id="ARBA00035020"/>
    </source>
</evidence>
<dbReference type="InterPro" id="IPR001173">
    <property type="entry name" value="Glyco_trans_2-like"/>
</dbReference>
<dbReference type="InterPro" id="IPR041174">
    <property type="entry name" value="KRR1-like_KH1"/>
</dbReference>
<dbReference type="Pfam" id="PF00535">
    <property type="entry name" value="Glycos_transf_2"/>
    <property type="match status" value="1"/>
</dbReference>
<evidence type="ECO:0000256" key="5">
    <source>
        <dbReference type="ARBA" id="ARBA00022552"/>
    </source>
</evidence>
<dbReference type="GO" id="GO:0006364">
    <property type="term" value="P:rRNA processing"/>
    <property type="evidence" value="ECO:0007669"/>
    <property type="project" value="UniProtKB-KW"/>
</dbReference>
<feature type="region of interest" description="Disordered" evidence="12">
    <location>
        <begin position="573"/>
        <end position="645"/>
    </location>
</feature>
<dbReference type="PANTHER" id="PTHR12581:SF0">
    <property type="entry name" value="KRR1 SMALL SUBUNIT PROCESSOME COMPONENT HOMOLOG"/>
    <property type="match status" value="1"/>
</dbReference>
<dbReference type="InterPro" id="IPR048550">
    <property type="entry name" value="KRR1-like_KH1_euk"/>
</dbReference>
<keyword evidence="6" id="KW-0694">RNA-binding</keyword>
<gene>
    <name evidence="14" type="ORF">JOQ06_003675</name>
</gene>
<comment type="function">
    <text evidence="10">Part of the small subunit (SSU) processome, first precursor of the small eukaryotic ribosomal subunit. During the assembly of the SSU processome in the nucleolus, many ribosome biogenesis factors, an RNA chaperone and ribosomal proteins associate with the nascent pre-rRNA and work in concert to generate RNA folding, modifications, rearrangements and cleavage as well as targeted degradation of pre-ribosomal RNA by the RNA exosome.</text>
</comment>
<proteinExistence type="inferred from homology"/>
<keyword evidence="5" id="KW-0698">rRNA processing</keyword>
<evidence type="ECO:0000256" key="8">
    <source>
        <dbReference type="ARBA" id="ARBA00023274"/>
    </source>
</evidence>
<dbReference type="InterPro" id="IPR029044">
    <property type="entry name" value="Nucleotide-diphossugar_trans"/>
</dbReference>
<evidence type="ECO:0000256" key="10">
    <source>
        <dbReference type="ARBA" id="ARBA00035000"/>
    </source>
</evidence>
<accession>A0AAD6AG77</accession>
<evidence type="ECO:0000256" key="2">
    <source>
        <dbReference type="ARBA" id="ARBA00009344"/>
    </source>
</evidence>
<keyword evidence="15" id="KW-1185">Reference proteome</keyword>
<feature type="compositionally biased region" description="Basic and acidic residues" evidence="12">
    <location>
        <begin position="597"/>
        <end position="608"/>
    </location>
</feature>
<feature type="compositionally biased region" description="Basic and acidic residues" evidence="12">
    <location>
        <begin position="573"/>
        <end position="588"/>
    </location>
</feature>
<evidence type="ECO:0000256" key="3">
    <source>
        <dbReference type="ARBA" id="ARBA00020053"/>
    </source>
</evidence>
<dbReference type="GO" id="GO:0003723">
    <property type="term" value="F:RNA binding"/>
    <property type="evidence" value="ECO:0007669"/>
    <property type="project" value="UniProtKB-KW"/>
</dbReference>
<feature type="compositionally biased region" description="Basic residues" evidence="12">
    <location>
        <begin position="635"/>
        <end position="645"/>
    </location>
</feature>
<feature type="domain" description="K Homology" evidence="13">
    <location>
        <begin position="400"/>
        <end position="470"/>
    </location>
</feature>
<dbReference type="CDD" id="cd00761">
    <property type="entry name" value="Glyco_tranf_GTA_type"/>
    <property type="match status" value="1"/>
</dbReference>
<dbReference type="SUPFAM" id="SSF53448">
    <property type="entry name" value="Nucleotide-diphospho-sugar transferases"/>
    <property type="match status" value="1"/>
</dbReference>
<dbReference type="Pfam" id="PF17903">
    <property type="entry name" value="KH_KRR1_1st"/>
    <property type="match status" value="1"/>
</dbReference>
<evidence type="ECO:0000313" key="14">
    <source>
        <dbReference type="EMBL" id="KAJ4924724.1"/>
    </source>
</evidence>
<reference evidence="14" key="1">
    <citation type="submission" date="2022-11" db="EMBL/GenBank/DDBJ databases">
        <title>Chromosome-level genome of Pogonophryne albipinna.</title>
        <authorList>
            <person name="Jo E."/>
        </authorList>
    </citation>
    <scope>NUCLEOTIDE SEQUENCE</scope>
    <source>
        <strain evidence="14">SGF0006</strain>
        <tissue evidence="14">Muscle</tissue>
    </source>
</reference>
<dbReference type="PANTHER" id="PTHR12581">
    <property type="entry name" value="HIV-1 REV BINDING PROTEIN 2, 3"/>
    <property type="match status" value="1"/>
</dbReference>
<comment type="subcellular location">
    <subcellularLocation>
        <location evidence="1">Nucleus</location>
        <location evidence="1">Nucleolus</location>
    </subcellularLocation>
</comment>
<dbReference type="InterPro" id="IPR024166">
    <property type="entry name" value="rRNA_assembly_KRR1"/>
</dbReference>
<organism evidence="14 15">
    <name type="scientific">Pogonophryne albipinna</name>
    <dbReference type="NCBI Taxonomy" id="1090488"/>
    <lineage>
        <taxon>Eukaryota</taxon>
        <taxon>Metazoa</taxon>
        <taxon>Chordata</taxon>
        <taxon>Craniata</taxon>
        <taxon>Vertebrata</taxon>
        <taxon>Euteleostomi</taxon>
        <taxon>Actinopterygii</taxon>
        <taxon>Neopterygii</taxon>
        <taxon>Teleostei</taxon>
        <taxon>Neoteleostei</taxon>
        <taxon>Acanthomorphata</taxon>
        <taxon>Eupercaria</taxon>
        <taxon>Perciformes</taxon>
        <taxon>Notothenioidei</taxon>
        <taxon>Pogonophryne</taxon>
    </lineage>
</organism>
<keyword evidence="4" id="KW-0690">Ribosome biogenesis</keyword>
<dbReference type="InterPro" id="IPR048549">
    <property type="entry name" value="KRR1-like_KH2_euk"/>
</dbReference>
<feature type="region of interest" description="Disordered" evidence="12">
    <location>
        <begin position="513"/>
        <end position="536"/>
    </location>
</feature>
<dbReference type="CDD" id="cd22394">
    <property type="entry name" value="KH-I_KRR1_rpt2"/>
    <property type="match status" value="1"/>
</dbReference>
<comment type="similarity">
    <text evidence="2">Belongs to the KRR1 family.</text>
</comment>
<dbReference type="Gene3D" id="3.30.1370.10">
    <property type="entry name" value="K Homology domain, type 1"/>
    <property type="match status" value="2"/>
</dbReference>
<dbReference type="AlphaFoldDB" id="A0AAD6AG77"/>
<evidence type="ECO:0000256" key="1">
    <source>
        <dbReference type="ARBA" id="ARBA00004604"/>
    </source>
</evidence>
<comment type="subunit">
    <text evidence="11">Part of the small subunit (SSU) processome, composed of more than 70 proteins and the RNA chaperone small nucleolar RNA (snoRNA) U3.</text>
</comment>
<protein>
    <recommendedName>
        <fullName evidence="3">KRR1 small subunit processome component homolog</fullName>
    </recommendedName>
    <alternativeName>
        <fullName evidence="9">KRR-R motif-containing protein 1</fullName>
    </alternativeName>
</protein>
<evidence type="ECO:0000256" key="7">
    <source>
        <dbReference type="ARBA" id="ARBA00023242"/>
    </source>
</evidence>
<evidence type="ECO:0000256" key="4">
    <source>
        <dbReference type="ARBA" id="ARBA00022517"/>
    </source>
</evidence>
<evidence type="ECO:0000256" key="12">
    <source>
        <dbReference type="SAM" id="MobiDB-lite"/>
    </source>
</evidence>
<dbReference type="InterPro" id="IPR048548">
    <property type="entry name" value="KRR1-like_KH2"/>
</dbReference>
<feature type="compositionally biased region" description="Basic residues" evidence="12">
    <location>
        <begin position="513"/>
        <end position="522"/>
    </location>
</feature>
<dbReference type="InterPro" id="IPR036612">
    <property type="entry name" value="KH_dom_type_1_sf"/>
</dbReference>
<dbReference type="Gene3D" id="3.90.550.10">
    <property type="entry name" value="Spore Coat Polysaccharide Biosynthesis Protein SpsA, Chain A"/>
    <property type="match status" value="1"/>
</dbReference>
<dbReference type="EMBL" id="JAPTMU010000022">
    <property type="protein sequence ID" value="KAJ4924724.1"/>
    <property type="molecule type" value="Genomic_DNA"/>
</dbReference>
<comment type="caution">
    <text evidence="14">The sequence shown here is derived from an EMBL/GenBank/DDBJ whole genome shotgun (WGS) entry which is preliminary data.</text>
</comment>
<dbReference type="CDD" id="cd22393">
    <property type="entry name" value="KH-I_KRR1_rpt1"/>
    <property type="match status" value="1"/>
</dbReference>
<keyword evidence="8" id="KW-0687">Ribonucleoprotein</keyword>
<dbReference type="Proteomes" id="UP001219934">
    <property type="component" value="Unassembled WGS sequence"/>
</dbReference>
<dbReference type="FunFam" id="3.30.1370.10:FF:000014">
    <property type="entry name" value="KRR1 small subunit processome component"/>
    <property type="match status" value="1"/>
</dbReference>
<dbReference type="FunFam" id="3.30.1370.10:FF:000011">
    <property type="entry name" value="KRR1 small subunit processome component"/>
    <property type="match status" value="1"/>
</dbReference>
<evidence type="ECO:0000313" key="15">
    <source>
        <dbReference type="Proteomes" id="UP001219934"/>
    </source>
</evidence>
<evidence type="ECO:0000256" key="6">
    <source>
        <dbReference type="ARBA" id="ARBA00022884"/>
    </source>
</evidence>
<evidence type="ECO:0000259" key="13">
    <source>
        <dbReference type="SMART" id="SM00322"/>
    </source>
</evidence>
<sequence length="645" mass="73574">MMESSSLETLNELLADVTYTSTVYHIHTGDLASFQFEDHEGVFPITIKQPQPPVLYDMGTDINSQVTITTKTFLRYPELNQLLKSIRQFYKDIEVIIADDSFVTEKITGGDHTKHFIMPPAQGWFAGRNLAVSQVTTKYLLWVDDDFQFTDSTNIEEMVRVMEANPELDVLGGKVKESQFDFSLSYDEGDEMEGGCLNRTFQSRFHSLPGYPQCSVVSGVVNFFLARTDAARRVRFDPQLKRIGHSEFFIDGLGSLMVATCSHVSIGHQDHMNHMNKYSRFRHPGIVDESELLSVPDGWKEAPFTKDDNPRGLMEESSFATLFPKYREAYLKECWPLVEKALGEVHIKATLDLIEGSISVCTSKKTYDPYAIVRGRDLIKLLARSVPFEQAVRILLDDMACDIIKIGTLVRNRERFVKRRQRLIGPKGSTLKALELLTNCYVMVQGNTVSALGPFNGLKEVRKVVMDTMKNIHPIYNIKTLMIKRELSKDTDLRSQSWERFLPKFRHKNLAKRREPKKKSVKKAYTPFPPAQPENTVDKELATGEFFLRESVKKRKKMEEVKVKQAEALTKKQEERNKAFIPPKEKPLMKKSAKVSTEGKLDIEALKEKVKKAKTKRLGAPPVNPAPPPSGNMNKKQRSKTKKKR</sequence>
<evidence type="ECO:0000256" key="9">
    <source>
        <dbReference type="ARBA" id="ARBA00032993"/>
    </source>
</evidence>
<keyword evidence="7" id="KW-0539">Nucleus</keyword>